<evidence type="ECO:0000256" key="7">
    <source>
        <dbReference type="ARBA" id="ARBA00023136"/>
    </source>
</evidence>
<evidence type="ECO:0000313" key="14">
    <source>
        <dbReference type="EMBL" id="PNU05457.1"/>
    </source>
</evidence>
<evidence type="ECO:0000256" key="5">
    <source>
        <dbReference type="ARBA" id="ARBA00022692"/>
    </source>
</evidence>
<evidence type="ECO:0000256" key="3">
    <source>
        <dbReference type="ARBA" id="ARBA00022448"/>
    </source>
</evidence>
<keyword evidence="4 10" id="KW-1134">Transmembrane beta strand</keyword>
<dbReference type="CDD" id="cd01347">
    <property type="entry name" value="ligand_gated_channel"/>
    <property type="match status" value="1"/>
</dbReference>
<evidence type="ECO:0000259" key="13">
    <source>
        <dbReference type="Pfam" id="PF07715"/>
    </source>
</evidence>
<evidence type="ECO:0000256" key="9">
    <source>
        <dbReference type="ARBA" id="ARBA00023237"/>
    </source>
</evidence>
<dbReference type="InterPro" id="IPR010105">
    <property type="entry name" value="TonB_sidphr_rcpt"/>
</dbReference>
<dbReference type="NCBIfam" id="TIGR01783">
    <property type="entry name" value="TonB-siderophor"/>
    <property type="match status" value="1"/>
</dbReference>
<gene>
    <name evidence="14" type="ORF">A8V01_16925</name>
</gene>
<evidence type="ECO:0000256" key="2">
    <source>
        <dbReference type="ARBA" id="ARBA00009810"/>
    </source>
</evidence>
<dbReference type="InterPro" id="IPR012910">
    <property type="entry name" value="Plug_dom"/>
</dbReference>
<dbReference type="InterPro" id="IPR036942">
    <property type="entry name" value="Beta-barrel_TonB_sf"/>
</dbReference>
<evidence type="ECO:0000313" key="15">
    <source>
        <dbReference type="Proteomes" id="UP000236327"/>
    </source>
</evidence>
<dbReference type="SUPFAM" id="SSF56935">
    <property type="entry name" value="Porins"/>
    <property type="match status" value="1"/>
</dbReference>
<name>A0A2K2G348_9SPHN</name>
<evidence type="ECO:0000256" key="8">
    <source>
        <dbReference type="ARBA" id="ARBA00023170"/>
    </source>
</evidence>
<protein>
    <submittedName>
        <fullName evidence="14">TonB-dependent receptor</fullName>
    </submittedName>
</protein>
<dbReference type="Pfam" id="PF07715">
    <property type="entry name" value="Plug"/>
    <property type="match status" value="1"/>
</dbReference>
<dbReference type="InterPro" id="IPR037066">
    <property type="entry name" value="Plug_dom_sf"/>
</dbReference>
<dbReference type="PANTHER" id="PTHR32552">
    <property type="entry name" value="FERRICHROME IRON RECEPTOR-RELATED"/>
    <property type="match status" value="1"/>
</dbReference>
<evidence type="ECO:0000259" key="12">
    <source>
        <dbReference type="Pfam" id="PF00593"/>
    </source>
</evidence>
<feature type="domain" description="TonB-dependent receptor-like beta-barrel" evidence="12">
    <location>
        <begin position="220"/>
        <end position="654"/>
    </location>
</feature>
<evidence type="ECO:0000256" key="4">
    <source>
        <dbReference type="ARBA" id="ARBA00022452"/>
    </source>
</evidence>
<dbReference type="InterPro" id="IPR039426">
    <property type="entry name" value="TonB-dep_rcpt-like"/>
</dbReference>
<comment type="caution">
    <text evidence="14">The sequence shown here is derived from an EMBL/GenBank/DDBJ whole genome shotgun (WGS) entry which is preliminary data.</text>
</comment>
<proteinExistence type="inferred from homology"/>
<evidence type="ECO:0000256" key="6">
    <source>
        <dbReference type="ARBA" id="ARBA00023077"/>
    </source>
</evidence>
<evidence type="ECO:0000256" key="11">
    <source>
        <dbReference type="RuleBase" id="RU003357"/>
    </source>
</evidence>
<reference evidence="14 15" key="1">
    <citation type="submission" date="2016-05" db="EMBL/GenBank/DDBJ databases">
        <title>Complete genome sequence of Novosphingobium guangzhouense SA925(T).</title>
        <authorList>
            <person name="Sha S."/>
        </authorList>
    </citation>
    <scope>NUCLEOTIDE SEQUENCE [LARGE SCALE GENOMIC DNA]</scope>
    <source>
        <strain evidence="14 15">SA925</strain>
    </source>
</reference>
<keyword evidence="8 14" id="KW-0675">Receptor</keyword>
<evidence type="ECO:0000256" key="1">
    <source>
        <dbReference type="ARBA" id="ARBA00004571"/>
    </source>
</evidence>
<dbReference type="Gene3D" id="2.40.170.20">
    <property type="entry name" value="TonB-dependent receptor, beta-barrel domain"/>
    <property type="match status" value="1"/>
</dbReference>
<dbReference type="GO" id="GO:0015344">
    <property type="term" value="F:siderophore uptake transmembrane transporter activity"/>
    <property type="evidence" value="ECO:0007669"/>
    <property type="project" value="TreeGrafter"/>
</dbReference>
<sequence>MVVFVPASEAQAQAQADGGGEIIVNGVLPSEDDTYRTRKVAVGPLGEKSPLDTPYSISVVPVNLAESQQLQNVRELFRYIPSVQGENIRPQSRGMQAGVVQNTRIDGLNIAATTDYAIEQFDRIEVLNGLAGALYGPASPAGTFNYVFKRPTDQSLSAFKLGYTSSGNVLAHVDLSRRAGPDGLFGARINLLSQEGETYADASNLRRKLASASFDLRPAPATRIEVNTSYYRYTATGFPGTFSLARGVSFASIPPNPKRAGYGYKWAGDDNETFIASGRLFQNLGSDWQLSGGVLYMTNDRASTVPTLTILNSAGDYRATTVNTTFSLDRVLSNNATLRGKLDLAGIRNEVFVGTTGFLWKRYTPFQTGAITLGSGNLANPASFDQPVLPDFKDRFHAQTTRQQAITFGDTISFNDTVSVLLAASQNWISARNINRTGTVTSRYKDNGLSPTASLIVKPRANMTAYVTYASSLQQGDAAPAAAANAGEGLSPYRSKQWEAGYKLDLGRLALALAAYQIERPYAFTGPDNIYREQGRQRNRGVELTANGRITDDLNLFGGVSVLDPKLFDTGSALTSDKQILGLPKLAFNLLGEYRLPMLPEVTLSADVSHVSERPGNYSNTDFVDGYTLVDLGIRYQTHINGQDLALRLSVNNLFNQHYWANITPTGQNGYNSTDDGTGTLGAPRSVRVQMQVAL</sequence>
<keyword evidence="6 11" id="KW-0798">TonB box</keyword>
<dbReference type="Pfam" id="PF00593">
    <property type="entry name" value="TonB_dep_Rec_b-barrel"/>
    <property type="match status" value="1"/>
</dbReference>
<dbReference type="GO" id="GO:0015891">
    <property type="term" value="P:siderophore transport"/>
    <property type="evidence" value="ECO:0007669"/>
    <property type="project" value="InterPro"/>
</dbReference>
<dbReference type="PROSITE" id="PS52016">
    <property type="entry name" value="TONB_DEPENDENT_REC_3"/>
    <property type="match status" value="1"/>
</dbReference>
<comment type="similarity">
    <text evidence="2 10 11">Belongs to the TonB-dependent receptor family.</text>
</comment>
<dbReference type="Proteomes" id="UP000236327">
    <property type="component" value="Unassembled WGS sequence"/>
</dbReference>
<accession>A0A2K2G348</accession>
<evidence type="ECO:0000256" key="10">
    <source>
        <dbReference type="PROSITE-ProRule" id="PRU01360"/>
    </source>
</evidence>
<dbReference type="AlphaFoldDB" id="A0A2K2G348"/>
<dbReference type="InterPro" id="IPR000531">
    <property type="entry name" value="Beta-barrel_TonB"/>
</dbReference>
<dbReference type="Gene3D" id="2.170.130.10">
    <property type="entry name" value="TonB-dependent receptor, plug domain"/>
    <property type="match status" value="1"/>
</dbReference>
<keyword evidence="5 10" id="KW-0812">Transmembrane</keyword>
<dbReference type="GO" id="GO:0009279">
    <property type="term" value="C:cell outer membrane"/>
    <property type="evidence" value="ECO:0007669"/>
    <property type="project" value="UniProtKB-SubCell"/>
</dbReference>
<keyword evidence="15" id="KW-1185">Reference proteome</keyword>
<dbReference type="PANTHER" id="PTHR32552:SF82">
    <property type="entry name" value="FCUA PROTEIN"/>
    <property type="match status" value="1"/>
</dbReference>
<keyword evidence="3 10" id="KW-0813">Transport</keyword>
<keyword evidence="7 10" id="KW-0472">Membrane</keyword>
<organism evidence="14 15">
    <name type="scientific">Novosphingobium guangzhouense</name>
    <dbReference type="NCBI Taxonomy" id="1850347"/>
    <lineage>
        <taxon>Bacteria</taxon>
        <taxon>Pseudomonadati</taxon>
        <taxon>Pseudomonadota</taxon>
        <taxon>Alphaproteobacteria</taxon>
        <taxon>Sphingomonadales</taxon>
        <taxon>Sphingomonadaceae</taxon>
        <taxon>Novosphingobium</taxon>
    </lineage>
</organism>
<keyword evidence="9 10" id="KW-0998">Cell outer membrane</keyword>
<feature type="domain" description="TonB-dependent receptor plug" evidence="13">
    <location>
        <begin position="51"/>
        <end position="143"/>
    </location>
</feature>
<comment type="subcellular location">
    <subcellularLocation>
        <location evidence="1 10">Cell outer membrane</location>
        <topology evidence="1 10">Multi-pass membrane protein</topology>
    </subcellularLocation>
</comment>
<dbReference type="EMBL" id="LYMM01000026">
    <property type="protein sequence ID" value="PNU05457.1"/>
    <property type="molecule type" value="Genomic_DNA"/>
</dbReference>
<dbReference type="GO" id="GO:0038023">
    <property type="term" value="F:signaling receptor activity"/>
    <property type="evidence" value="ECO:0007669"/>
    <property type="project" value="InterPro"/>
</dbReference>